<name>A0A9W7D0Q1_9STRA</name>
<sequence>MLEHWVPNPGVQNTSLWDGSTEHDDTDVGGGALRDDDTAMSDSNRNKRKKTNWDYIEEGRLLDKTCKLT</sequence>
<dbReference type="OrthoDB" id="125284at2759"/>
<dbReference type="EMBL" id="BSXT01002324">
    <property type="protein sequence ID" value="GMF48374.1"/>
    <property type="molecule type" value="Genomic_DNA"/>
</dbReference>
<accession>A0A9W7D0Q1</accession>
<comment type="caution">
    <text evidence="2">The sequence shown here is derived from an EMBL/GenBank/DDBJ whole genome shotgun (WGS) entry which is preliminary data.</text>
</comment>
<gene>
    <name evidence="2" type="ORF">Pfra01_001866800</name>
</gene>
<protein>
    <submittedName>
        <fullName evidence="2">Unnamed protein product</fullName>
    </submittedName>
</protein>
<keyword evidence="3" id="KW-1185">Reference proteome</keyword>
<feature type="region of interest" description="Disordered" evidence="1">
    <location>
        <begin position="1"/>
        <end position="49"/>
    </location>
</feature>
<dbReference type="AlphaFoldDB" id="A0A9W7D0Q1"/>
<evidence type="ECO:0000256" key="1">
    <source>
        <dbReference type="SAM" id="MobiDB-lite"/>
    </source>
</evidence>
<evidence type="ECO:0000313" key="2">
    <source>
        <dbReference type="EMBL" id="GMF48374.1"/>
    </source>
</evidence>
<reference evidence="2" key="1">
    <citation type="submission" date="2023-04" db="EMBL/GenBank/DDBJ databases">
        <title>Phytophthora fragariaefolia NBRC 109709.</title>
        <authorList>
            <person name="Ichikawa N."/>
            <person name="Sato H."/>
            <person name="Tonouchi N."/>
        </authorList>
    </citation>
    <scope>NUCLEOTIDE SEQUENCE</scope>
    <source>
        <strain evidence="2">NBRC 109709</strain>
    </source>
</reference>
<organism evidence="2 3">
    <name type="scientific">Phytophthora fragariaefolia</name>
    <dbReference type="NCBI Taxonomy" id="1490495"/>
    <lineage>
        <taxon>Eukaryota</taxon>
        <taxon>Sar</taxon>
        <taxon>Stramenopiles</taxon>
        <taxon>Oomycota</taxon>
        <taxon>Peronosporomycetes</taxon>
        <taxon>Peronosporales</taxon>
        <taxon>Peronosporaceae</taxon>
        <taxon>Phytophthora</taxon>
    </lineage>
</organism>
<evidence type="ECO:0000313" key="3">
    <source>
        <dbReference type="Proteomes" id="UP001165121"/>
    </source>
</evidence>
<proteinExistence type="predicted"/>
<dbReference type="Proteomes" id="UP001165121">
    <property type="component" value="Unassembled WGS sequence"/>
</dbReference>